<proteinExistence type="predicted"/>
<evidence type="ECO:0000313" key="1">
    <source>
        <dbReference type="EMBL" id="WIN00484.1"/>
    </source>
</evidence>
<sequence>MRIAGLPLVIEVGTAVEAAPRQVFAVARAATAGRVVADEPPHRLVAERDAGPLGVVRHERVSEHAGDGSTRLVDRVTVGSGLGGWVLGAYLKRV</sequence>
<reference evidence="1 2" key="1">
    <citation type="submission" date="2023-06" db="EMBL/GenBank/DDBJ databases">
        <authorList>
            <person name="Yushchuk O."/>
            <person name="Binda E."/>
            <person name="Ruckert-Reed C."/>
            <person name="Fedorenko V."/>
            <person name="Kalinowski J."/>
            <person name="Marinelli F."/>
        </authorList>
    </citation>
    <scope>NUCLEOTIDE SEQUENCE [LARGE SCALE GENOMIC DNA]</scope>
    <source>
        <strain evidence="1 2">NRRL 3884</strain>
    </source>
</reference>
<gene>
    <name evidence="1" type="ORF">ACTOB_004193</name>
</gene>
<evidence type="ECO:0000313" key="2">
    <source>
        <dbReference type="Proteomes" id="UP001240150"/>
    </source>
</evidence>
<dbReference type="SUPFAM" id="SSF55961">
    <property type="entry name" value="Bet v1-like"/>
    <property type="match status" value="1"/>
</dbReference>
<protein>
    <recommendedName>
        <fullName evidence="3">SH3b domain-containing protein</fullName>
    </recommendedName>
</protein>
<dbReference type="Proteomes" id="UP001240150">
    <property type="component" value="Chromosome"/>
</dbReference>
<evidence type="ECO:0008006" key="3">
    <source>
        <dbReference type="Google" id="ProtNLM"/>
    </source>
</evidence>
<organism evidence="1 2">
    <name type="scientific">Actinoplanes oblitus</name>
    <dbReference type="NCBI Taxonomy" id="3040509"/>
    <lineage>
        <taxon>Bacteria</taxon>
        <taxon>Bacillati</taxon>
        <taxon>Actinomycetota</taxon>
        <taxon>Actinomycetes</taxon>
        <taxon>Micromonosporales</taxon>
        <taxon>Micromonosporaceae</taxon>
        <taxon>Actinoplanes</taxon>
    </lineage>
</organism>
<dbReference type="RefSeq" id="WP_284922012.1">
    <property type="nucleotide sequence ID" value="NZ_CP126980.1"/>
</dbReference>
<accession>A0ABY8WUS7</accession>
<dbReference type="EMBL" id="CP126980">
    <property type="protein sequence ID" value="WIN00484.1"/>
    <property type="molecule type" value="Genomic_DNA"/>
</dbReference>
<name>A0ABY8WUS7_9ACTN</name>
<keyword evidence="2" id="KW-1185">Reference proteome</keyword>